<organism evidence="1 2">
    <name type="scientific">Meloidogyne hapla</name>
    <name type="common">Root-knot nematode worm</name>
    <dbReference type="NCBI Taxonomy" id="6305"/>
    <lineage>
        <taxon>Eukaryota</taxon>
        <taxon>Metazoa</taxon>
        <taxon>Ecdysozoa</taxon>
        <taxon>Nematoda</taxon>
        <taxon>Chromadorea</taxon>
        <taxon>Rhabditida</taxon>
        <taxon>Tylenchina</taxon>
        <taxon>Tylenchomorpha</taxon>
        <taxon>Tylenchoidea</taxon>
        <taxon>Meloidogynidae</taxon>
        <taxon>Meloidogyninae</taxon>
        <taxon>Meloidogyne</taxon>
    </lineage>
</organism>
<dbReference type="AlphaFoldDB" id="A0A1I8BT72"/>
<accession>A0A1I8BT72</accession>
<dbReference type="WBParaSite" id="MhA1_Contig555.frz3.gene6">
    <property type="protein sequence ID" value="MhA1_Contig555.frz3.gene6"/>
    <property type="gene ID" value="MhA1_Contig555.frz3.gene6"/>
</dbReference>
<sequence length="74" mass="8455">MLNNYTNIFSVSASESATFPLQTSRPFIIEPGEETFLAREGESGPLLNCSVAEPFRDRSRYELEWTKVVEDRPK</sequence>
<reference evidence="2" key="1">
    <citation type="submission" date="2016-11" db="UniProtKB">
        <authorList>
            <consortium name="WormBaseParasite"/>
        </authorList>
    </citation>
    <scope>IDENTIFICATION</scope>
</reference>
<evidence type="ECO:0000313" key="2">
    <source>
        <dbReference type="WBParaSite" id="MhA1_Contig555.frz3.gene6"/>
    </source>
</evidence>
<protein>
    <submittedName>
        <fullName evidence="2">Ig-like domain-containing protein</fullName>
    </submittedName>
</protein>
<keyword evidence="1" id="KW-1185">Reference proteome</keyword>
<dbReference type="Proteomes" id="UP000095281">
    <property type="component" value="Unplaced"/>
</dbReference>
<name>A0A1I8BT72_MELHA</name>
<proteinExistence type="predicted"/>
<evidence type="ECO:0000313" key="1">
    <source>
        <dbReference type="Proteomes" id="UP000095281"/>
    </source>
</evidence>